<evidence type="ECO:0000313" key="2">
    <source>
        <dbReference type="Proteomes" id="UP000281498"/>
    </source>
</evidence>
<dbReference type="Proteomes" id="UP000281498">
    <property type="component" value="Unassembled WGS sequence"/>
</dbReference>
<dbReference type="RefSeq" id="WP_110938528.1">
    <property type="nucleotide sequence ID" value="NZ_KZ614147.1"/>
</dbReference>
<protein>
    <submittedName>
        <fullName evidence="1">Uncharacterized protein</fullName>
    </submittedName>
</protein>
<sequence>MGLLGEMTRTAFKFNKNGAPIRVSKDKILQLLQDNIKDENISISAVEFHDGLLIVTGSVKKITMTINFSMSLVPECTQNRIIHFRVKKVKPFHCNWLNKKLLKNKSPYVFYSNEIISFDLNQIEKIKSVPIGNLKNIEIKDGMLIVKIGL</sequence>
<keyword evidence="2" id="KW-1185">Reference proteome</keyword>
<proteinExistence type="predicted"/>
<gene>
    <name evidence="1" type="ORF">CR203_06795</name>
</gene>
<dbReference type="OrthoDB" id="2852236at2"/>
<accession>A0A3A9K7J5</accession>
<comment type="caution">
    <text evidence="1">The sequence shown here is derived from an EMBL/GenBank/DDBJ whole genome shotgun (WGS) entry which is preliminary data.</text>
</comment>
<reference evidence="1 2" key="1">
    <citation type="submission" date="2017-10" db="EMBL/GenBank/DDBJ databases">
        <title>Bacillus sp. nov., a halophilic bacterium isolated from a Keqin Lake.</title>
        <authorList>
            <person name="Wang H."/>
        </authorList>
    </citation>
    <scope>NUCLEOTIDE SEQUENCE [LARGE SCALE GENOMIC DNA]</scope>
    <source>
        <strain evidence="1 2">KCTC 13187</strain>
    </source>
</reference>
<evidence type="ECO:0000313" key="1">
    <source>
        <dbReference type="EMBL" id="RKL68189.1"/>
    </source>
</evidence>
<name>A0A3A9K7J5_9BACI</name>
<dbReference type="EMBL" id="PDOE01000002">
    <property type="protein sequence ID" value="RKL68189.1"/>
    <property type="molecule type" value="Genomic_DNA"/>
</dbReference>
<organism evidence="1 2">
    <name type="scientific">Salipaludibacillus neizhouensis</name>
    <dbReference type="NCBI Taxonomy" id="885475"/>
    <lineage>
        <taxon>Bacteria</taxon>
        <taxon>Bacillati</taxon>
        <taxon>Bacillota</taxon>
        <taxon>Bacilli</taxon>
        <taxon>Bacillales</taxon>
        <taxon>Bacillaceae</taxon>
    </lineage>
</organism>
<dbReference type="AlphaFoldDB" id="A0A3A9K7J5"/>